<accession>A0A2U8W1J7</accession>
<evidence type="ECO:0000313" key="2">
    <source>
        <dbReference type="Proteomes" id="UP000245926"/>
    </source>
</evidence>
<proteinExistence type="predicted"/>
<organism evidence="1 2">
    <name type="scientific">Methylobacterium durans</name>
    <dbReference type="NCBI Taxonomy" id="2202825"/>
    <lineage>
        <taxon>Bacteria</taxon>
        <taxon>Pseudomonadati</taxon>
        <taxon>Pseudomonadota</taxon>
        <taxon>Alphaproteobacteria</taxon>
        <taxon>Hyphomicrobiales</taxon>
        <taxon>Methylobacteriaceae</taxon>
        <taxon>Methylobacterium</taxon>
    </lineage>
</organism>
<dbReference type="EMBL" id="CP029550">
    <property type="protein sequence ID" value="AWN39380.1"/>
    <property type="molecule type" value="Genomic_DNA"/>
</dbReference>
<dbReference type="Proteomes" id="UP000245926">
    <property type="component" value="Chromosome"/>
</dbReference>
<dbReference type="AlphaFoldDB" id="A0A2U8W1J7"/>
<dbReference type="RefSeq" id="WP_109886908.1">
    <property type="nucleotide sequence ID" value="NZ_CP029550.1"/>
</dbReference>
<gene>
    <name evidence="1" type="ORF">DK389_00940</name>
</gene>
<evidence type="ECO:0000313" key="1">
    <source>
        <dbReference type="EMBL" id="AWN39380.1"/>
    </source>
</evidence>
<sequence>MPGGFRQAVEESVLPMLRPLDSWEKALAFLRGHQPTDLTRGWRWHLVTAVALGELDAARDLWRERGHLYCKGEVMHDPRDQVLYDRYCEIGEPLMADDWASLARILHRWEAENVRGTAIEPYWAPTPFPLEREF</sequence>
<reference evidence="2" key="1">
    <citation type="submission" date="2018-05" db="EMBL/GenBank/DDBJ databases">
        <title>Complete Genome Sequence of Methylobacterium sp. 17SD2-17.</title>
        <authorList>
            <person name="Srinivasan S."/>
        </authorList>
    </citation>
    <scope>NUCLEOTIDE SEQUENCE [LARGE SCALE GENOMIC DNA]</scope>
    <source>
        <strain evidence="2">17SD2-17</strain>
    </source>
</reference>
<dbReference type="OrthoDB" id="8146150at2"/>
<keyword evidence="2" id="KW-1185">Reference proteome</keyword>
<dbReference type="KEGG" id="mets:DK389_00940"/>
<name>A0A2U8W1J7_9HYPH</name>
<protein>
    <submittedName>
        <fullName evidence="1">Uncharacterized protein</fullName>
    </submittedName>
</protein>